<organism evidence="2">
    <name type="scientific">Sesamum latifolium</name>
    <dbReference type="NCBI Taxonomy" id="2727402"/>
    <lineage>
        <taxon>Eukaryota</taxon>
        <taxon>Viridiplantae</taxon>
        <taxon>Streptophyta</taxon>
        <taxon>Embryophyta</taxon>
        <taxon>Tracheophyta</taxon>
        <taxon>Spermatophyta</taxon>
        <taxon>Magnoliopsida</taxon>
        <taxon>eudicotyledons</taxon>
        <taxon>Gunneridae</taxon>
        <taxon>Pentapetalae</taxon>
        <taxon>asterids</taxon>
        <taxon>lamiids</taxon>
        <taxon>Lamiales</taxon>
        <taxon>Pedaliaceae</taxon>
        <taxon>Sesamum</taxon>
    </lineage>
</organism>
<feature type="compositionally biased region" description="Low complexity" evidence="1">
    <location>
        <begin position="180"/>
        <end position="194"/>
    </location>
</feature>
<evidence type="ECO:0008006" key="3">
    <source>
        <dbReference type="Google" id="ProtNLM"/>
    </source>
</evidence>
<feature type="region of interest" description="Disordered" evidence="1">
    <location>
        <begin position="106"/>
        <end position="219"/>
    </location>
</feature>
<reference evidence="2" key="2">
    <citation type="journal article" date="2024" name="Plant">
        <title>Genomic evolution and insights into agronomic trait innovations of Sesamum species.</title>
        <authorList>
            <person name="Miao H."/>
            <person name="Wang L."/>
            <person name="Qu L."/>
            <person name="Liu H."/>
            <person name="Sun Y."/>
            <person name="Le M."/>
            <person name="Wang Q."/>
            <person name="Wei S."/>
            <person name="Zheng Y."/>
            <person name="Lin W."/>
            <person name="Duan Y."/>
            <person name="Cao H."/>
            <person name="Xiong S."/>
            <person name="Wang X."/>
            <person name="Wei L."/>
            <person name="Li C."/>
            <person name="Ma Q."/>
            <person name="Ju M."/>
            <person name="Zhao R."/>
            <person name="Li G."/>
            <person name="Mu C."/>
            <person name="Tian Q."/>
            <person name="Mei H."/>
            <person name="Zhang T."/>
            <person name="Gao T."/>
            <person name="Zhang H."/>
        </authorList>
    </citation>
    <scope>NUCLEOTIDE SEQUENCE</scope>
    <source>
        <strain evidence="2">KEN1</strain>
    </source>
</reference>
<sequence>MDSLTMMMERVSYARILVEVDASKKLVDEVEFILPNGVARKQPVVYEFTPKFCLVCNCFGHLKELCQGTHPPAAAAATIAATTIKTVALKKMQNSEWMLVQRRHKNLKHFQQQQQQQQNPPAADSDDHSRQGTSQQELKIPTTGIAELDRPGPSRQEQNLMGQGQGQMQTRWAEIEKRSPIGSSDSSTDSGSPSMTELVTPVALKWKQKLGGDAPPHSS</sequence>
<gene>
    <name evidence="2" type="ORF">Slati_3127900</name>
</gene>
<dbReference type="AlphaFoldDB" id="A0AAW2UXP9"/>
<accession>A0AAW2UXP9</accession>
<dbReference type="EMBL" id="JACGWN010000011">
    <property type="protein sequence ID" value="KAL0421050.1"/>
    <property type="molecule type" value="Genomic_DNA"/>
</dbReference>
<dbReference type="PANTHER" id="PTHR31286:SF180">
    <property type="entry name" value="OS10G0362600 PROTEIN"/>
    <property type="match status" value="1"/>
</dbReference>
<comment type="caution">
    <text evidence="2">The sequence shown here is derived from an EMBL/GenBank/DDBJ whole genome shotgun (WGS) entry which is preliminary data.</text>
</comment>
<evidence type="ECO:0000313" key="2">
    <source>
        <dbReference type="EMBL" id="KAL0421050.1"/>
    </source>
</evidence>
<dbReference type="PANTHER" id="PTHR31286">
    <property type="entry name" value="GLYCINE-RICH CELL WALL STRUCTURAL PROTEIN 1.8-LIKE"/>
    <property type="match status" value="1"/>
</dbReference>
<proteinExistence type="predicted"/>
<evidence type="ECO:0000256" key="1">
    <source>
        <dbReference type="SAM" id="MobiDB-lite"/>
    </source>
</evidence>
<protein>
    <recommendedName>
        <fullName evidence="3">Zinc knuckle CX2CX4HX4C domain-containing protein</fullName>
    </recommendedName>
</protein>
<name>A0AAW2UXP9_9LAMI</name>
<reference evidence="2" key="1">
    <citation type="submission" date="2020-06" db="EMBL/GenBank/DDBJ databases">
        <authorList>
            <person name="Li T."/>
            <person name="Hu X."/>
            <person name="Zhang T."/>
            <person name="Song X."/>
            <person name="Zhang H."/>
            <person name="Dai N."/>
            <person name="Sheng W."/>
            <person name="Hou X."/>
            <person name="Wei L."/>
        </authorList>
    </citation>
    <scope>NUCLEOTIDE SEQUENCE</scope>
    <source>
        <strain evidence="2">KEN1</strain>
        <tissue evidence="2">Leaf</tissue>
    </source>
</reference>
<dbReference type="InterPro" id="IPR040256">
    <property type="entry name" value="At4g02000-like"/>
</dbReference>